<proteinExistence type="predicted"/>
<reference evidence="3" key="1">
    <citation type="journal article" date="2010" name="Genome Res.">
        <title>Population genomic sequencing of Coccidioides fungi reveals recent hybridization and transposon control.</title>
        <authorList>
            <person name="Neafsey D.E."/>
            <person name="Barker B.M."/>
            <person name="Sharpton T.J."/>
            <person name="Stajich J.E."/>
            <person name="Park D.J."/>
            <person name="Whiston E."/>
            <person name="Hung C.-Y."/>
            <person name="McMahan C."/>
            <person name="White J."/>
            <person name="Sykes S."/>
            <person name="Heiman D."/>
            <person name="Young S."/>
            <person name="Zeng Q."/>
            <person name="Abouelleil A."/>
            <person name="Aftuck L."/>
            <person name="Bessette D."/>
            <person name="Brown A."/>
            <person name="FitzGerald M."/>
            <person name="Lui A."/>
            <person name="Macdonald J.P."/>
            <person name="Priest M."/>
            <person name="Orbach M.J."/>
            <person name="Galgiani J.N."/>
            <person name="Kirkland T.N."/>
            <person name="Cole G.T."/>
            <person name="Birren B.W."/>
            <person name="Henn M.R."/>
            <person name="Taylor J.W."/>
            <person name="Rounsley S.D."/>
        </authorList>
    </citation>
    <scope>NUCLEOTIDE SEQUENCE [LARGE SCALE GENOMIC DNA]</scope>
    <source>
        <strain evidence="3">RMSCC 2394</strain>
    </source>
</reference>
<organism evidence="2 3">
    <name type="scientific">Coccidioides immitis RMSCC 2394</name>
    <dbReference type="NCBI Taxonomy" id="404692"/>
    <lineage>
        <taxon>Eukaryota</taxon>
        <taxon>Fungi</taxon>
        <taxon>Dikarya</taxon>
        <taxon>Ascomycota</taxon>
        <taxon>Pezizomycotina</taxon>
        <taxon>Eurotiomycetes</taxon>
        <taxon>Eurotiomycetidae</taxon>
        <taxon>Onygenales</taxon>
        <taxon>Onygenaceae</taxon>
        <taxon>Coccidioides</taxon>
    </lineage>
</organism>
<feature type="compositionally biased region" description="Basic and acidic residues" evidence="1">
    <location>
        <begin position="98"/>
        <end position="109"/>
    </location>
</feature>
<feature type="compositionally biased region" description="Basic residues" evidence="1">
    <location>
        <begin position="1"/>
        <end position="11"/>
    </location>
</feature>
<dbReference type="Proteomes" id="UP000054565">
    <property type="component" value="Unassembled WGS sequence"/>
</dbReference>
<feature type="region of interest" description="Disordered" evidence="1">
    <location>
        <begin position="160"/>
        <end position="183"/>
    </location>
</feature>
<protein>
    <submittedName>
        <fullName evidence="2">Uncharacterized protein</fullName>
    </submittedName>
</protein>
<sequence>MGKRPSVHPNRRVFGQRLKGRPDKSQTGNFRSLRSDERKTRKGGEEHLKRAPSRGDGDQNCGETLYSFGVIILTTWACDKLGSPGRRKRSMFDAGGPRGEEYRHGDGPTRARGSSLRDITTGPLFAVSSQVFGVGVLVPPLRGAGQVICCDLHEARHPSVHSADFQRPDQPSSSPRYEEHAFD</sequence>
<dbReference type="EMBL" id="DS028093">
    <property type="protein sequence ID" value="KMP01836.1"/>
    <property type="molecule type" value="Genomic_DNA"/>
</dbReference>
<feature type="compositionally biased region" description="Basic and acidic residues" evidence="1">
    <location>
        <begin position="33"/>
        <end position="57"/>
    </location>
</feature>
<name>A0A0J6XZR9_COCIT</name>
<evidence type="ECO:0000313" key="3">
    <source>
        <dbReference type="Proteomes" id="UP000054565"/>
    </source>
</evidence>
<gene>
    <name evidence="2" type="ORF">CIRG_01975</name>
</gene>
<evidence type="ECO:0000256" key="1">
    <source>
        <dbReference type="SAM" id="MobiDB-lite"/>
    </source>
</evidence>
<dbReference type="AlphaFoldDB" id="A0A0J6XZR9"/>
<accession>A0A0J6XZR9</accession>
<evidence type="ECO:0000313" key="2">
    <source>
        <dbReference type="EMBL" id="KMP01836.1"/>
    </source>
</evidence>
<feature type="region of interest" description="Disordered" evidence="1">
    <location>
        <begin position="1"/>
        <end position="59"/>
    </location>
</feature>
<feature type="region of interest" description="Disordered" evidence="1">
    <location>
        <begin position="83"/>
        <end position="116"/>
    </location>
</feature>